<dbReference type="GO" id="GO:0016020">
    <property type="term" value="C:membrane"/>
    <property type="evidence" value="ECO:0007669"/>
    <property type="project" value="UniProtKB-SubCell"/>
</dbReference>
<dbReference type="KEGG" id="pxu:106126429"/>
<evidence type="ECO:0000313" key="6">
    <source>
        <dbReference type="RefSeq" id="XP_013179547.1"/>
    </source>
</evidence>
<keyword evidence="4 5" id="KW-0472">Membrane</keyword>
<reference evidence="6" key="1">
    <citation type="submission" date="2025-08" db="UniProtKB">
        <authorList>
            <consortium name="RefSeq"/>
        </authorList>
    </citation>
    <scope>IDENTIFICATION</scope>
</reference>
<name>A0AAJ6ZUM6_PAPXU</name>
<feature type="transmembrane region" description="Helical" evidence="5">
    <location>
        <begin position="42"/>
        <end position="61"/>
    </location>
</feature>
<dbReference type="PROSITE" id="PS51257">
    <property type="entry name" value="PROKAR_LIPOPROTEIN"/>
    <property type="match status" value="1"/>
</dbReference>
<dbReference type="Pfam" id="PF04193">
    <property type="entry name" value="PQ-loop"/>
    <property type="match status" value="1"/>
</dbReference>
<dbReference type="RefSeq" id="XP_013179547.1">
    <property type="nucleotide sequence ID" value="XM_013324093.1"/>
</dbReference>
<gene>
    <name evidence="6" type="primary">LOC106126429</name>
</gene>
<dbReference type="GeneID" id="106126429"/>
<accession>A0AAJ6ZUM6</accession>
<dbReference type="InterPro" id="IPR016817">
    <property type="entry name" value="MannP-dilichol_defect-1"/>
</dbReference>
<evidence type="ECO:0000256" key="4">
    <source>
        <dbReference type="ARBA" id="ARBA00023136"/>
    </source>
</evidence>
<sequence length="223" mass="25340">MEENYGKFIANILSTLTILSCLFLKVPQILSVRRTKSADCIYIQAMALEIAGFTVVTLYNFTNKYSLMTYMEYPIILMQMYILLYYVLKYKHLLGSCAVPFSALVYFLTVLGFAVDFLPRDILYFLVPLCTPLSGFAKISYIYGMIKTGNADDVSLITWIISLTTNLSRLFTVYVDSADIKLMTNFLISAFLSCGVLSTAVFYQKHCSLKLRCTKGLKSKKYK</sequence>
<dbReference type="PANTHER" id="PTHR12226">
    <property type="entry name" value="MANNOSE-P-DOLICHOL UTILIZATION DEFECT 1 LEC35 -RELATED"/>
    <property type="match status" value="1"/>
</dbReference>
<feature type="transmembrane region" description="Helical" evidence="5">
    <location>
        <begin position="182"/>
        <end position="203"/>
    </location>
</feature>
<keyword evidence="3 5" id="KW-1133">Transmembrane helix</keyword>
<dbReference type="Gene3D" id="1.20.1280.290">
    <property type="match status" value="1"/>
</dbReference>
<keyword evidence="2 5" id="KW-0812">Transmembrane</keyword>
<protein>
    <submittedName>
        <fullName evidence="6">Uncharacterized protein LOC106126429</fullName>
    </submittedName>
</protein>
<evidence type="ECO:0000256" key="3">
    <source>
        <dbReference type="ARBA" id="ARBA00022989"/>
    </source>
</evidence>
<dbReference type="InterPro" id="IPR006603">
    <property type="entry name" value="PQ-loop_rpt"/>
</dbReference>
<proteinExistence type="predicted"/>
<evidence type="ECO:0000256" key="1">
    <source>
        <dbReference type="ARBA" id="ARBA00004141"/>
    </source>
</evidence>
<dbReference type="PANTHER" id="PTHR12226:SF3">
    <property type="entry name" value="SOLUTE CARRIER FAMILY 66 MEMBER 3"/>
    <property type="match status" value="1"/>
</dbReference>
<dbReference type="AlphaFoldDB" id="A0AAJ6ZUM6"/>
<comment type="subcellular location">
    <subcellularLocation>
        <location evidence="1">Membrane</location>
        <topology evidence="1">Multi-pass membrane protein</topology>
    </subcellularLocation>
</comment>
<organism evidence="6">
    <name type="scientific">Papilio xuthus</name>
    <name type="common">Asian swallowtail butterfly</name>
    <dbReference type="NCBI Taxonomy" id="66420"/>
    <lineage>
        <taxon>Eukaryota</taxon>
        <taxon>Metazoa</taxon>
        <taxon>Ecdysozoa</taxon>
        <taxon>Arthropoda</taxon>
        <taxon>Hexapoda</taxon>
        <taxon>Insecta</taxon>
        <taxon>Pterygota</taxon>
        <taxon>Neoptera</taxon>
        <taxon>Endopterygota</taxon>
        <taxon>Lepidoptera</taxon>
        <taxon>Glossata</taxon>
        <taxon>Ditrysia</taxon>
        <taxon>Papilionoidea</taxon>
        <taxon>Papilionidae</taxon>
        <taxon>Papilioninae</taxon>
        <taxon>Papilio</taxon>
    </lineage>
</organism>
<feature type="transmembrane region" description="Helical" evidence="5">
    <location>
        <begin position="122"/>
        <end position="144"/>
    </location>
</feature>
<feature type="transmembrane region" description="Helical" evidence="5">
    <location>
        <begin position="12"/>
        <end position="30"/>
    </location>
</feature>
<feature type="transmembrane region" description="Helical" evidence="5">
    <location>
        <begin position="93"/>
        <end position="115"/>
    </location>
</feature>
<evidence type="ECO:0000256" key="5">
    <source>
        <dbReference type="SAM" id="Phobius"/>
    </source>
</evidence>
<feature type="transmembrane region" description="Helical" evidence="5">
    <location>
        <begin position="70"/>
        <end position="87"/>
    </location>
</feature>
<evidence type="ECO:0000256" key="2">
    <source>
        <dbReference type="ARBA" id="ARBA00022692"/>
    </source>
</evidence>
<dbReference type="Proteomes" id="UP000694872">
    <property type="component" value="Unplaced"/>
</dbReference>